<keyword evidence="5" id="KW-1133">Transmembrane helix</keyword>
<dbReference type="RefSeq" id="WP_374836143.1">
    <property type="nucleotide sequence ID" value="NZ_JBHEEW010000002.1"/>
</dbReference>
<dbReference type="SUPFAM" id="SSF53448">
    <property type="entry name" value="Nucleotide-diphospho-sugar transferases"/>
    <property type="match status" value="1"/>
</dbReference>
<name>A0ABW3YYC6_MYCRA</name>
<proteinExistence type="predicted"/>
<dbReference type="EMBL" id="JBHTNF010000008">
    <property type="protein sequence ID" value="MFD1328969.1"/>
    <property type="molecule type" value="Genomic_DNA"/>
</dbReference>
<dbReference type="PANTHER" id="PTHR21461">
    <property type="entry name" value="GLYCOSYLTRANSFERASE FAMILY 92 PROTEIN"/>
    <property type="match status" value="1"/>
</dbReference>
<dbReference type="PANTHER" id="PTHR21461:SF69">
    <property type="entry name" value="GLYCOSYLTRANSFERASE FAMILY 92 PROTEIN"/>
    <property type="match status" value="1"/>
</dbReference>
<keyword evidence="2 7" id="KW-0328">Glycosyltransferase</keyword>
<dbReference type="CDD" id="cd00761">
    <property type="entry name" value="Glyco_tranf_GTA_type"/>
    <property type="match status" value="1"/>
</dbReference>
<dbReference type="InterPro" id="IPR008166">
    <property type="entry name" value="Glyco_transf_92"/>
</dbReference>
<dbReference type="Gene3D" id="3.90.550.10">
    <property type="entry name" value="Spore Coat Polysaccharide Biosynthesis Protein SpsA, Chain A"/>
    <property type="match status" value="1"/>
</dbReference>
<accession>A0ABW3YYC6</accession>
<reference evidence="8" key="1">
    <citation type="journal article" date="2019" name="Int. J. Syst. Evol. Microbiol.">
        <title>The Global Catalogue of Microorganisms (GCM) 10K type strain sequencing project: providing services to taxonomists for standard genome sequencing and annotation.</title>
        <authorList>
            <consortium name="The Broad Institute Genomics Platform"/>
            <consortium name="The Broad Institute Genome Sequencing Center for Infectious Disease"/>
            <person name="Wu L."/>
            <person name="Ma J."/>
        </authorList>
    </citation>
    <scope>NUCLEOTIDE SEQUENCE [LARGE SCALE GENOMIC DNA]</scope>
    <source>
        <strain evidence="8">CCUG 55609</strain>
    </source>
</reference>
<keyword evidence="8" id="KW-1185">Reference proteome</keyword>
<evidence type="ECO:0000256" key="1">
    <source>
        <dbReference type="ARBA" id="ARBA00004167"/>
    </source>
</evidence>
<dbReference type="Pfam" id="PF01697">
    <property type="entry name" value="Glyco_transf_92"/>
    <property type="match status" value="1"/>
</dbReference>
<evidence type="ECO:0000256" key="3">
    <source>
        <dbReference type="ARBA" id="ARBA00022679"/>
    </source>
</evidence>
<keyword evidence="6" id="KW-0472">Membrane</keyword>
<comment type="caution">
    <text evidence="7">The sequence shown here is derived from an EMBL/GenBank/DDBJ whole genome shotgun (WGS) entry which is preliminary data.</text>
</comment>
<evidence type="ECO:0000256" key="6">
    <source>
        <dbReference type="ARBA" id="ARBA00023136"/>
    </source>
</evidence>
<evidence type="ECO:0000313" key="7">
    <source>
        <dbReference type="EMBL" id="MFD1328969.1"/>
    </source>
</evidence>
<keyword evidence="3 7" id="KW-0808">Transferase</keyword>
<evidence type="ECO:0000256" key="2">
    <source>
        <dbReference type="ARBA" id="ARBA00022676"/>
    </source>
</evidence>
<dbReference type="Proteomes" id="UP001597173">
    <property type="component" value="Unassembled WGS sequence"/>
</dbReference>
<keyword evidence="4" id="KW-0812">Transmembrane</keyword>
<dbReference type="InterPro" id="IPR029044">
    <property type="entry name" value="Nucleotide-diphossugar_trans"/>
</dbReference>
<dbReference type="GO" id="GO:0016757">
    <property type="term" value="F:glycosyltransferase activity"/>
    <property type="evidence" value="ECO:0007669"/>
    <property type="project" value="UniProtKB-KW"/>
</dbReference>
<evidence type="ECO:0000313" key="8">
    <source>
        <dbReference type="Proteomes" id="UP001597173"/>
    </source>
</evidence>
<comment type="subcellular location">
    <subcellularLocation>
        <location evidence="1">Membrane</location>
        <topology evidence="1">Single-pass membrane protein</topology>
    </subcellularLocation>
</comment>
<organism evidence="7 8">
    <name type="scientific">Mycoplana ramosa</name>
    <name type="common">Mycoplana bullata</name>
    <dbReference type="NCBI Taxonomy" id="40837"/>
    <lineage>
        <taxon>Bacteria</taxon>
        <taxon>Pseudomonadati</taxon>
        <taxon>Pseudomonadota</taxon>
        <taxon>Alphaproteobacteria</taxon>
        <taxon>Hyphomicrobiales</taxon>
        <taxon>Rhizobiaceae</taxon>
        <taxon>Mycoplana</taxon>
    </lineage>
</organism>
<dbReference type="EC" id="2.4.-.-" evidence="7"/>
<protein>
    <submittedName>
        <fullName evidence="7">Glycosyltransferase family 92 protein</fullName>
        <ecNumber evidence="7">2.4.-.-</ecNumber>
    </submittedName>
</protein>
<evidence type="ECO:0000256" key="5">
    <source>
        <dbReference type="ARBA" id="ARBA00022989"/>
    </source>
</evidence>
<sequence length="316" mass="35642">MRWFGRNRSGIKTLSITPPAPDPGRRGIAIAVCVKNEGAYIEEWVRFHRAVGVCHFIVYDNESTDGTCDILHRILTPRELTIVPWAGRIVSGKTDQLIDGQVHAFAHAILNFGGRFRRMAFIDADEFLLPRTGATIEEALVATGDFPNVSLPWHMFGTSGHKTRPAGPVVTNYTRRCADPLGRQEHSCNFKCIVDPCEVVEVTIHQFKTRQFGDLTMNDAGFLTSRRGRKERQFYSNAYLQLNHYYSKSEEELAAKMARGSNYVVSADRFAEKIRVTMRNIERSEVEDRAMVEFVAAHGIKLHDDERPGGESAVNQ</sequence>
<evidence type="ECO:0000256" key="4">
    <source>
        <dbReference type="ARBA" id="ARBA00022692"/>
    </source>
</evidence>
<gene>
    <name evidence="7" type="ORF">ACFQ33_13835</name>
</gene>